<dbReference type="RefSeq" id="WP_133869586.1">
    <property type="nucleotide sequence ID" value="NZ_SOAU01000001.1"/>
</dbReference>
<evidence type="ECO:0000313" key="3">
    <source>
        <dbReference type="Proteomes" id="UP000294558"/>
    </source>
</evidence>
<name>A0A4R7I314_9ACTN</name>
<dbReference type="AlphaFoldDB" id="A0A4R7I314"/>
<accession>A0A4R7I314</accession>
<gene>
    <name evidence="2" type="ORF">BDK89_2897</name>
</gene>
<comment type="caution">
    <text evidence="2">The sequence shown here is derived from an EMBL/GenBank/DDBJ whole genome shotgun (WGS) entry which is preliminary data.</text>
</comment>
<protein>
    <recommendedName>
        <fullName evidence="4">Glycosyl transferase family 8</fullName>
    </recommendedName>
</protein>
<sequence length="432" mass="47935">MRAGTIIASNYLEMAKLLAGSFLEQHPDDTFAILLVDDRPVDEPGDDRIDILRLSDLDLASDEVDLMRSIYDVMELATAVKPALLQTLLRDDDLACYIDPDIYVYGSFPDVIEPARTVGIVLTPHALEPIPRDGHHPTERVIMQSGIMNLGFIAVGRPAGEFLAWWRERLLVDAISAIELNLFTDQRWIDWVPALFDHVVSRDPGMNIAWWNIHERRMERGADGAILVNGHPLRFVHFSGYSPSTPEILSKHQAEPPRTEHADGSVIRELADEYGRRLIESGHADRIGVPYQYGTTDDGLELSGAVRGTIRLALLGGRATGSEVGSFDRTVPLAFGPSADRLRPWLLAPDADHPDLTRVAVALWHRRPDLRAVFPDIDGADLDRYRTWLATDPGAAVALPGLEHEPPPAAPDAPAGARDRVRETLRRFAPVR</sequence>
<dbReference type="Proteomes" id="UP000294558">
    <property type="component" value="Unassembled WGS sequence"/>
</dbReference>
<feature type="region of interest" description="Disordered" evidence="1">
    <location>
        <begin position="401"/>
        <end position="423"/>
    </location>
</feature>
<dbReference type="InterPro" id="IPR029044">
    <property type="entry name" value="Nucleotide-diphossugar_trans"/>
</dbReference>
<dbReference type="OrthoDB" id="5679686at2"/>
<evidence type="ECO:0008006" key="4">
    <source>
        <dbReference type="Google" id="ProtNLM"/>
    </source>
</evidence>
<keyword evidence="3" id="KW-1185">Reference proteome</keyword>
<organism evidence="2 3">
    <name type="scientific">Ilumatobacter fluminis</name>
    <dbReference type="NCBI Taxonomy" id="467091"/>
    <lineage>
        <taxon>Bacteria</taxon>
        <taxon>Bacillati</taxon>
        <taxon>Actinomycetota</taxon>
        <taxon>Acidimicrobiia</taxon>
        <taxon>Acidimicrobiales</taxon>
        <taxon>Ilumatobacteraceae</taxon>
        <taxon>Ilumatobacter</taxon>
    </lineage>
</organism>
<dbReference type="EMBL" id="SOAU01000001">
    <property type="protein sequence ID" value="TDT17289.1"/>
    <property type="molecule type" value="Genomic_DNA"/>
</dbReference>
<dbReference type="SUPFAM" id="SSF53448">
    <property type="entry name" value="Nucleotide-diphospho-sugar transferases"/>
    <property type="match status" value="1"/>
</dbReference>
<evidence type="ECO:0000256" key="1">
    <source>
        <dbReference type="SAM" id="MobiDB-lite"/>
    </source>
</evidence>
<proteinExistence type="predicted"/>
<reference evidence="2 3" key="1">
    <citation type="submission" date="2019-03" db="EMBL/GenBank/DDBJ databases">
        <title>Sequencing the genomes of 1000 actinobacteria strains.</title>
        <authorList>
            <person name="Klenk H.-P."/>
        </authorList>
    </citation>
    <scope>NUCLEOTIDE SEQUENCE [LARGE SCALE GENOMIC DNA]</scope>
    <source>
        <strain evidence="2 3">DSM 18936</strain>
    </source>
</reference>
<evidence type="ECO:0000313" key="2">
    <source>
        <dbReference type="EMBL" id="TDT17289.1"/>
    </source>
</evidence>